<dbReference type="AlphaFoldDB" id="A0A0D3A193"/>
<dbReference type="Gramene" id="Bo1g003700.1">
    <property type="protein sequence ID" value="Bo1g003700.1"/>
    <property type="gene ID" value="Bo1g003700"/>
</dbReference>
<dbReference type="PANTHER" id="PTHR47150">
    <property type="entry name" value="OS12G0169200 PROTEIN"/>
    <property type="match status" value="1"/>
</dbReference>
<dbReference type="HOGENOM" id="CLU_012390_1_3_1"/>
<name>A0A0D3A193_BRAOL</name>
<dbReference type="STRING" id="109376.A0A0D3A193"/>
<evidence type="ECO:0000313" key="1">
    <source>
        <dbReference type="EnsemblPlants" id="Bo1g003700.1"/>
    </source>
</evidence>
<evidence type="ECO:0000313" key="2">
    <source>
        <dbReference type="Proteomes" id="UP000032141"/>
    </source>
</evidence>
<organism evidence="1 2">
    <name type="scientific">Brassica oleracea var. oleracea</name>
    <dbReference type="NCBI Taxonomy" id="109376"/>
    <lineage>
        <taxon>Eukaryota</taxon>
        <taxon>Viridiplantae</taxon>
        <taxon>Streptophyta</taxon>
        <taxon>Embryophyta</taxon>
        <taxon>Tracheophyta</taxon>
        <taxon>Spermatophyta</taxon>
        <taxon>Magnoliopsida</taxon>
        <taxon>eudicotyledons</taxon>
        <taxon>Gunneridae</taxon>
        <taxon>Pentapetalae</taxon>
        <taxon>rosids</taxon>
        <taxon>malvids</taxon>
        <taxon>Brassicales</taxon>
        <taxon>Brassicaceae</taxon>
        <taxon>Brassiceae</taxon>
        <taxon>Brassica</taxon>
    </lineage>
</organism>
<keyword evidence="2" id="KW-1185">Reference proteome</keyword>
<reference evidence="1" key="2">
    <citation type="submission" date="2015-03" db="UniProtKB">
        <authorList>
            <consortium name="EnsemblPlants"/>
        </authorList>
    </citation>
    <scope>IDENTIFICATION</scope>
</reference>
<dbReference type="EnsemblPlants" id="Bo1g003700.1">
    <property type="protein sequence ID" value="Bo1g003700.1"/>
    <property type="gene ID" value="Bo1g003700"/>
</dbReference>
<dbReference type="Proteomes" id="UP000032141">
    <property type="component" value="Chromosome C1"/>
</dbReference>
<sequence length="233" mass="26807">MRVMMMNLNPTYSTRLFWRRFRMNKSLFMDATGRTSLSPLQKCTAAIRQLAYGGAADQQDEYIRLAETTARKCLHNFTAGIITLFGDEYLRHPTPEDLERLLHTGDDRGFPGMIGSIDCTMNDLNTLDRSPVFDDIINGVAPQVNYYVNETEYHLAYYLTDGIYPKWATFIQSIRLPQTEKQSLFATYQESVRKDVERAFGVLQARFAVVKNPSKLWDKEKIGNIMKACKSFL</sequence>
<accession>A0A0D3A193</accession>
<dbReference type="InterPro" id="IPR006912">
    <property type="entry name" value="Harbinger_derived_prot"/>
</dbReference>
<reference evidence="1 2" key="1">
    <citation type="journal article" date="2014" name="Genome Biol.">
        <title>Transcriptome and methylome profiling reveals relics of genome dominance in the mesopolyploid Brassica oleracea.</title>
        <authorList>
            <person name="Parkin I.A."/>
            <person name="Koh C."/>
            <person name="Tang H."/>
            <person name="Robinson S.J."/>
            <person name="Kagale S."/>
            <person name="Clarke W.E."/>
            <person name="Town C.D."/>
            <person name="Nixon J."/>
            <person name="Krishnakumar V."/>
            <person name="Bidwell S.L."/>
            <person name="Denoeud F."/>
            <person name="Belcram H."/>
            <person name="Links M.G."/>
            <person name="Just J."/>
            <person name="Clarke C."/>
            <person name="Bender T."/>
            <person name="Huebert T."/>
            <person name="Mason A.S."/>
            <person name="Pires J.C."/>
            <person name="Barker G."/>
            <person name="Moore J."/>
            <person name="Walley P.G."/>
            <person name="Manoli S."/>
            <person name="Batley J."/>
            <person name="Edwards D."/>
            <person name="Nelson M.N."/>
            <person name="Wang X."/>
            <person name="Paterson A.H."/>
            <person name="King G."/>
            <person name="Bancroft I."/>
            <person name="Chalhoub B."/>
            <person name="Sharpe A.G."/>
        </authorList>
    </citation>
    <scope>NUCLEOTIDE SEQUENCE</scope>
    <source>
        <strain evidence="1 2">cv. TO1000</strain>
    </source>
</reference>
<dbReference type="PANTHER" id="PTHR47150:SF5">
    <property type="entry name" value="OS07G0546750 PROTEIN"/>
    <property type="match status" value="1"/>
</dbReference>
<dbReference type="Pfam" id="PF04827">
    <property type="entry name" value="Plant_tran"/>
    <property type="match status" value="1"/>
</dbReference>
<evidence type="ECO:0008006" key="3">
    <source>
        <dbReference type="Google" id="ProtNLM"/>
    </source>
</evidence>
<protein>
    <recommendedName>
        <fullName evidence="3">DDE Tnp4 domain-containing protein</fullName>
    </recommendedName>
</protein>
<proteinExistence type="predicted"/>